<organism evidence="8">
    <name type="scientific">Anisakis simplex</name>
    <name type="common">Herring worm</name>
    <dbReference type="NCBI Taxonomy" id="6269"/>
    <lineage>
        <taxon>Eukaryota</taxon>
        <taxon>Metazoa</taxon>
        <taxon>Ecdysozoa</taxon>
        <taxon>Nematoda</taxon>
        <taxon>Chromadorea</taxon>
        <taxon>Rhabditida</taxon>
        <taxon>Spirurina</taxon>
        <taxon>Ascaridomorpha</taxon>
        <taxon>Ascaridoidea</taxon>
        <taxon>Anisakidae</taxon>
        <taxon>Anisakis</taxon>
        <taxon>Anisakis simplex complex</taxon>
    </lineage>
</organism>
<proteinExistence type="predicted"/>
<dbReference type="InterPro" id="IPR000219">
    <property type="entry name" value="DH_dom"/>
</dbReference>
<evidence type="ECO:0000259" key="5">
    <source>
        <dbReference type="PROSITE" id="PS50010"/>
    </source>
</evidence>
<feature type="domain" description="DH" evidence="5">
    <location>
        <begin position="510"/>
        <end position="564"/>
    </location>
</feature>
<dbReference type="Gene3D" id="1.20.900.10">
    <property type="entry name" value="Dbl homology (DH) domain"/>
    <property type="match status" value="1"/>
</dbReference>
<dbReference type="Pfam" id="PF00621">
    <property type="entry name" value="RhoGEF"/>
    <property type="match status" value="1"/>
</dbReference>
<dbReference type="InterPro" id="IPR051492">
    <property type="entry name" value="Dynamin-Rho_GEF"/>
</dbReference>
<dbReference type="InterPro" id="IPR036028">
    <property type="entry name" value="SH3-like_dom_sf"/>
</dbReference>
<reference evidence="6 7" key="2">
    <citation type="submission" date="2018-11" db="EMBL/GenBank/DDBJ databases">
        <authorList>
            <consortium name="Pathogen Informatics"/>
        </authorList>
    </citation>
    <scope>NUCLEOTIDE SEQUENCE [LARGE SCALE GENOMIC DNA]</scope>
</reference>
<dbReference type="Gene3D" id="2.30.30.40">
    <property type="entry name" value="SH3 Domains"/>
    <property type="match status" value="4"/>
</dbReference>
<gene>
    <name evidence="6" type="ORF">ASIM_LOCUS10141</name>
</gene>
<evidence type="ECO:0000313" key="8">
    <source>
        <dbReference type="WBParaSite" id="ASIM_0001058301-mRNA-1"/>
    </source>
</evidence>
<feature type="region of interest" description="Disordered" evidence="3">
    <location>
        <begin position="812"/>
        <end position="853"/>
    </location>
</feature>
<dbReference type="SUPFAM" id="SSF103657">
    <property type="entry name" value="BAR/IMD domain-like"/>
    <property type="match status" value="1"/>
</dbReference>
<keyword evidence="1 2" id="KW-0728">SH3 domain</keyword>
<keyword evidence="7" id="KW-1185">Reference proteome</keyword>
<dbReference type="GO" id="GO:0005085">
    <property type="term" value="F:guanyl-nucleotide exchange factor activity"/>
    <property type="evidence" value="ECO:0007669"/>
    <property type="project" value="InterPro"/>
</dbReference>
<reference evidence="8" key="1">
    <citation type="submission" date="2016-04" db="UniProtKB">
        <authorList>
            <consortium name="WormBaseParasite"/>
        </authorList>
    </citation>
    <scope>IDENTIFICATION</scope>
</reference>
<protein>
    <submittedName>
        <fullName evidence="8">SH3 domain-containing kinase-binding protein 1</fullName>
    </submittedName>
</protein>
<sequence>MIRGTELPCYVRVLNTITNVHEASSINRNVEEDEILYVNGEEQNGWYNGSRLSGDEVSVHRENIIKLELPDRRPTERFFVASIADYDSDNRSDISFGKHTLIVVSKEIDANWYEGTVVGVNARRLGKAGLFPKSFVLRLTHLPENGTEGNIAKRFDADAATVVDRPVLTERYDQPPVVSPDAHLPVIPAVTSPDGSSAGKVNLLIAFSFGWMASVMFDFQGREQDELSVCAGDSVSVVKMVNAEWAFCTNPEKSQSGIIPVSFLHIFSNDEDDYEEDDDVCDEEEVSSDAQGTFEHSSDFDRNLYSNTFNKSISSSHLTPATPLQPALPPPQPLSSSPTAITIDANQLDAFFGSSSSSSFTSNSSWQQPAFGSSISSIKRIAPSRPPPPKMNAIKFRSTDMSGSSDKPTRPVSLPAFANNATHTNTNNSIMQTSAKSGKMSAEDMYAVKQRIEIENSPSLSIEQKKLFTKSIPQLRELSKHLVGQLTHQQGDVPEKQCYAEMRALGANVFDVHTAISRPIQRCLKYPLFIEELIKNTPLSHIDHPKLLEALKQMSLLASKMNESKRRKELGYNRSRMIHCRIAAQKYNRSEQEPLSKRLSRLNMHTVKKKSNRFKYRLTSQIGLIQMQRDVTFDAVVRNLEISERRVCKFVHAVQVYKHTITTQTKKYVDSHTTVEKLCDAVEEAKKYLRLPVTRMIQKRYDKLIDFESAKRSDKNADDLKIKQGDYEALNNQLKMTLPKIIDNINNRTFALVDEVLAKDEQYFARVTQLRNQLSPEVYAYFAVPYRHFVDPYESRIRSLIAISRMVTELSRSKNTTNAQQQQISSQPKTSIPKTSPISNGTTSSVQQRRLQSERERDALIRIMRGQGTESLLMTVVQRWPPDVVPNVDEQLNVERGDIVMIIEKGTQQQQPWLCDNGITKGYIPESCLEPYKPNESTSSNNVQQASIQMLYPSLNQSSNKIEAVKSSSRPLKKDENNLIDLEENLLDLSSPIKPQPISITPTPIMSSSMPFAEKPAMASESTAKLAAGTTTTPIAPSLSSLNPFRADILKKPSQSTATSSSSDQQIRLDSSDTIFNNLFHSDDNVTPIRFSTIDDQMVSHFTKAPLIPTRPTEKEVQQHPPRNINTTNQFKPTLYYSPPLYSTPPKVLQLLSDGEWYKAEYDFEGTDEIQLTINEGDKIYLLKLYCSLQLHIMKKSDDEGNDAWWLVENASGSKGYVPANYLSPISES</sequence>
<evidence type="ECO:0000256" key="1">
    <source>
        <dbReference type="ARBA" id="ARBA00022443"/>
    </source>
</evidence>
<dbReference type="InterPro" id="IPR027267">
    <property type="entry name" value="AH/BAR_dom_sf"/>
</dbReference>
<evidence type="ECO:0000313" key="7">
    <source>
        <dbReference type="Proteomes" id="UP000267096"/>
    </source>
</evidence>
<dbReference type="SUPFAM" id="SSF48065">
    <property type="entry name" value="DBL homology domain (DH-domain)"/>
    <property type="match status" value="1"/>
</dbReference>
<dbReference type="SUPFAM" id="SSF50044">
    <property type="entry name" value="SH3-domain"/>
    <property type="match status" value="4"/>
</dbReference>
<dbReference type="Pfam" id="PF07653">
    <property type="entry name" value="SH3_2"/>
    <property type="match status" value="2"/>
</dbReference>
<dbReference type="Pfam" id="PF00018">
    <property type="entry name" value="SH3_1"/>
    <property type="match status" value="1"/>
</dbReference>
<dbReference type="PANTHER" id="PTHR22834:SF20">
    <property type="entry name" value="SH3 DOMAIN-CONTAINING PROTEIN"/>
    <property type="match status" value="1"/>
</dbReference>
<dbReference type="WBParaSite" id="ASIM_0001058301-mRNA-1">
    <property type="protein sequence ID" value="ASIM_0001058301-mRNA-1"/>
    <property type="gene ID" value="ASIM_0001058301"/>
</dbReference>
<dbReference type="OrthoDB" id="27823at2759"/>
<accession>A0A0M3JRN7</accession>
<dbReference type="PROSITE" id="PS50002">
    <property type="entry name" value="SH3"/>
    <property type="match status" value="4"/>
</dbReference>
<dbReference type="GO" id="GO:0005737">
    <property type="term" value="C:cytoplasm"/>
    <property type="evidence" value="ECO:0007669"/>
    <property type="project" value="TreeGrafter"/>
</dbReference>
<feature type="region of interest" description="Disordered" evidence="3">
    <location>
        <begin position="316"/>
        <end position="339"/>
    </location>
</feature>
<dbReference type="SMART" id="SM00326">
    <property type="entry name" value="SH3"/>
    <property type="match status" value="4"/>
</dbReference>
<dbReference type="PROSITE" id="PS50010">
    <property type="entry name" value="DH_2"/>
    <property type="match status" value="1"/>
</dbReference>
<dbReference type="PANTHER" id="PTHR22834">
    <property type="entry name" value="NUCLEAR FUSION PROTEIN FUS2"/>
    <property type="match status" value="1"/>
</dbReference>
<feature type="domain" description="SH3" evidence="4">
    <location>
        <begin position="869"/>
        <end position="934"/>
    </location>
</feature>
<dbReference type="InterPro" id="IPR001452">
    <property type="entry name" value="SH3_domain"/>
</dbReference>
<dbReference type="InterPro" id="IPR035899">
    <property type="entry name" value="DBL_dom_sf"/>
</dbReference>
<dbReference type="CDD" id="cd00174">
    <property type="entry name" value="SH3"/>
    <property type="match status" value="1"/>
</dbReference>
<feature type="domain" description="SH3" evidence="4">
    <location>
        <begin position="1153"/>
        <end position="1228"/>
    </location>
</feature>
<dbReference type="Gene3D" id="1.20.1270.60">
    <property type="entry name" value="Arfaptin homology (AH) domain/BAR domain"/>
    <property type="match status" value="1"/>
</dbReference>
<feature type="domain" description="SH3" evidence="4">
    <location>
        <begin position="208"/>
        <end position="269"/>
    </location>
</feature>
<evidence type="ECO:0000256" key="2">
    <source>
        <dbReference type="PROSITE-ProRule" id="PRU00192"/>
    </source>
</evidence>
<name>A0A0M3JRN7_ANISI</name>
<evidence type="ECO:0000313" key="6">
    <source>
        <dbReference type="EMBL" id="VDK42419.1"/>
    </source>
</evidence>
<dbReference type="EMBL" id="UYRR01030985">
    <property type="protein sequence ID" value="VDK42419.1"/>
    <property type="molecule type" value="Genomic_DNA"/>
</dbReference>
<feature type="compositionally biased region" description="Polar residues" evidence="3">
    <location>
        <begin position="813"/>
        <end position="850"/>
    </location>
</feature>
<evidence type="ECO:0000259" key="4">
    <source>
        <dbReference type="PROSITE" id="PS50002"/>
    </source>
</evidence>
<feature type="domain" description="SH3" evidence="4">
    <location>
        <begin position="75"/>
        <end position="141"/>
    </location>
</feature>
<dbReference type="Proteomes" id="UP000267096">
    <property type="component" value="Unassembled WGS sequence"/>
</dbReference>
<evidence type="ECO:0000256" key="3">
    <source>
        <dbReference type="SAM" id="MobiDB-lite"/>
    </source>
</evidence>
<dbReference type="AlphaFoldDB" id="A0A0M3JRN7"/>